<feature type="repeat" description="WD" evidence="3">
    <location>
        <begin position="82"/>
        <end position="123"/>
    </location>
</feature>
<sequence length="287" mass="32158">KWSVNILGIILEYVEGGELKTRSIDLLDLNPHTDVIALVEEIQKEEPLITASCKEHVICLVQRLQEKLGEQEDHKFYLFKVLRAHILPLTNVAFNKSGSRFITGSYDRTCKVWDTASGEELHTLEGHKNVVYAIAFNNPYGDKIATGSFDKTCKLWSTETGKCYHTFRGHTAEIVCLSFNLQSTLVATGSMDTTAKLWDIEKGEVVFTLRGHSAEIVALSFNTTGDRIITGSFDCTVGVWDVVTGRMLHILIGHRGEISSAQFNWDCSLIVTGSMDKTCMVRKLRMH</sequence>
<dbReference type="SUPFAM" id="SSF50978">
    <property type="entry name" value="WD40 repeat-like"/>
    <property type="match status" value="1"/>
</dbReference>
<dbReference type="InterPro" id="IPR001680">
    <property type="entry name" value="WD40_rpt"/>
</dbReference>
<proteinExistence type="predicted"/>
<dbReference type="InterPro" id="IPR020472">
    <property type="entry name" value="WD40_PAC1"/>
</dbReference>
<reference evidence="4 5" key="1">
    <citation type="journal article" date="2010" name="PLoS Biol.">
        <title>Multi-platform next-generation sequencing of the domestic turkey (Meleagris gallopavo): genome assembly and analysis.</title>
        <authorList>
            <person name="Dalloul R.A."/>
            <person name="Long J.A."/>
            <person name="Zimin A.V."/>
            <person name="Aslam L."/>
            <person name="Beal K."/>
            <person name="Blomberg L.A."/>
            <person name="Bouffard P."/>
            <person name="Burt D.W."/>
            <person name="Crasta O."/>
            <person name="Crooijmans R.P."/>
            <person name="Cooper K."/>
            <person name="Coulombe R.A."/>
            <person name="De S."/>
            <person name="Delany M.E."/>
            <person name="Dodgson J.B."/>
            <person name="Dong J.J."/>
            <person name="Evans C."/>
            <person name="Frederickson K.M."/>
            <person name="Flicek P."/>
            <person name="Florea L."/>
            <person name="Folkerts O."/>
            <person name="Groenen M.A."/>
            <person name="Harkins T.T."/>
            <person name="Herrero J."/>
            <person name="Hoffmann S."/>
            <person name="Megens H.J."/>
            <person name="Jiang A."/>
            <person name="de Jong P."/>
            <person name="Kaiser P."/>
            <person name="Kim H."/>
            <person name="Kim K.W."/>
            <person name="Kim S."/>
            <person name="Langenberger D."/>
            <person name="Lee M.K."/>
            <person name="Lee T."/>
            <person name="Mane S."/>
            <person name="Marcais G."/>
            <person name="Marz M."/>
            <person name="McElroy A.P."/>
            <person name="Modise T."/>
            <person name="Nefedov M."/>
            <person name="Notredame C."/>
            <person name="Paton I.R."/>
            <person name="Payne W.S."/>
            <person name="Pertea G."/>
            <person name="Prickett D."/>
            <person name="Puiu D."/>
            <person name="Qioa D."/>
            <person name="Raineri E."/>
            <person name="Ruffier M."/>
            <person name="Salzberg S.L."/>
            <person name="Schatz M.C."/>
            <person name="Scheuring C."/>
            <person name="Schmidt C.J."/>
            <person name="Schroeder S."/>
            <person name="Searle S.M."/>
            <person name="Smith E.J."/>
            <person name="Smith J."/>
            <person name="Sonstegard T.S."/>
            <person name="Stadler P.F."/>
            <person name="Tafer H."/>
            <person name="Tu Z.J."/>
            <person name="Van Tassell C.P."/>
            <person name="Vilella A.J."/>
            <person name="Williams K.P."/>
            <person name="Yorke J.A."/>
            <person name="Zhang L."/>
            <person name="Zhang H.B."/>
            <person name="Zhang X."/>
            <person name="Zhang Y."/>
            <person name="Reed K.M."/>
        </authorList>
    </citation>
    <scope>NUCLEOTIDE SEQUENCE [LARGE SCALE GENOMIC DNA]</scope>
</reference>
<reference evidence="4" key="3">
    <citation type="submission" date="2025-09" db="UniProtKB">
        <authorList>
            <consortium name="Ensembl"/>
        </authorList>
    </citation>
    <scope>IDENTIFICATION</scope>
</reference>
<dbReference type="GeneTree" id="ENSGT00940000167030"/>
<feature type="repeat" description="WD" evidence="3">
    <location>
        <begin position="167"/>
        <end position="208"/>
    </location>
</feature>
<dbReference type="PRINTS" id="PR00320">
    <property type="entry name" value="GPROTEINBRPT"/>
</dbReference>
<dbReference type="PROSITE" id="PS50082">
    <property type="entry name" value="WD_REPEATS_2"/>
    <property type="match status" value="5"/>
</dbReference>
<dbReference type="PROSITE" id="PS50294">
    <property type="entry name" value="WD_REPEATS_REGION"/>
    <property type="match status" value="5"/>
</dbReference>
<organism evidence="4 5">
    <name type="scientific">Meleagris gallopavo</name>
    <name type="common">Wild turkey</name>
    <dbReference type="NCBI Taxonomy" id="9103"/>
    <lineage>
        <taxon>Eukaryota</taxon>
        <taxon>Metazoa</taxon>
        <taxon>Chordata</taxon>
        <taxon>Craniata</taxon>
        <taxon>Vertebrata</taxon>
        <taxon>Euteleostomi</taxon>
        <taxon>Archelosauria</taxon>
        <taxon>Archosauria</taxon>
        <taxon>Dinosauria</taxon>
        <taxon>Saurischia</taxon>
        <taxon>Theropoda</taxon>
        <taxon>Coelurosauria</taxon>
        <taxon>Aves</taxon>
        <taxon>Neognathae</taxon>
        <taxon>Galloanserae</taxon>
        <taxon>Galliformes</taxon>
        <taxon>Phasianidae</taxon>
        <taxon>Meleagridinae</taxon>
        <taxon>Meleagris</taxon>
    </lineage>
</organism>
<evidence type="ECO:0008006" key="6">
    <source>
        <dbReference type="Google" id="ProtNLM"/>
    </source>
</evidence>
<evidence type="ECO:0000313" key="5">
    <source>
        <dbReference type="Proteomes" id="UP000001645"/>
    </source>
</evidence>
<dbReference type="PANTHER" id="PTHR22847">
    <property type="entry name" value="WD40 REPEAT PROTEIN"/>
    <property type="match status" value="1"/>
</dbReference>
<dbReference type="Bgee" id="ENSMGAG00000005926">
    <property type="expression patterns" value="Expressed in brain and 2 other cell types or tissues"/>
</dbReference>
<dbReference type="Proteomes" id="UP000001645">
    <property type="component" value="Chromosome 11"/>
</dbReference>
<feature type="repeat" description="WD" evidence="3">
    <location>
        <begin position="251"/>
        <end position="287"/>
    </location>
</feature>
<dbReference type="AlphaFoldDB" id="A0A803XN83"/>
<dbReference type="Gene3D" id="2.130.10.10">
    <property type="entry name" value="YVTN repeat-like/Quinoprotein amine dehydrogenase"/>
    <property type="match status" value="3"/>
</dbReference>
<name>A0A803XN83_MELGA</name>
<dbReference type="InterPro" id="IPR036322">
    <property type="entry name" value="WD40_repeat_dom_sf"/>
</dbReference>
<dbReference type="CDD" id="cd00200">
    <property type="entry name" value="WD40"/>
    <property type="match status" value="1"/>
</dbReference>
<dbReference type="PROSITE" id="PS00678">
    <property type="entry name" value="WD_REPEATS_1"/>
    <property type="match status" value="2"/>
</dbReference>
<keyword evidence="5" id="KW-1185">Reference proteome</keyword>
<accession>A0A803XN83</accession>
<dbReference type="InterPro" id="IPR015943">
    <property type="entry name" value="WD40/YVTN_repeat-like_dom_sf"/>
</dbReference>
<evidence type="ECO:0000256" key="3">
    <source>
        <dbReference type="PROSITE-ProRule" id="PRU00221"/>
    </source>
</evidence>
<evidence type="ECO:0000313" key="4">
    <source>
        <dbReference type="Ensembl" id="ENSMGAP00000020979.1"/>
    </source>
</evidence>
<dbReference type="Pfam" id="PF00400">
    <property type="entry name" value="WD40"/>
    <property type="match status" value="5"/>
</dbReference>
<dbReference type="SMART" id="SM00320">
    <property type="entry name" value="WD40"/>
    <property type="match status" value="5"/>
</dbReference>
<dbReference type="FunFam" id="2.130.10.10:FF:000227">
    <property type="entry name" value="Dynein assembly factor with WDR repeat domains 1"/>
    <property type="match status" value="1"/>
</dbReference>
<dbReference type="PANTHER" id="PTHR22847:SF744">
    <property type="entry name" value="DYNEIN ASSEMBLY FACTOR WITH WD REPEATS 1"/>
    <property type="match status" value="1"/>
</dbReference>
<keyword evidence="1 3" id="KW-0853">WD repeat</keyword>
<dbReference type="Ensembl" id="ENSMGAT00000021203.1">
    <property type="protein sequence ID" value="ENSMGAP00000020979.1"/>
    <property type="gene ID" value="ENSMGAG00000005926.3"/>
</dbReference>
<feature type="repeat" description="WD" evidence="3">
    <location>
        <begin position="209"/>
        <end position="250"/>
    </location>
</feature>
<protein>
    <recommendedName>
        <fullName evidence="6">Dynein assembly factor with WD repeats 1</fullName>
    </recommendedName>
</protein>
<dbReference type="InterPro" id="IPR019775">
    <property type="entry name" value="WD40_repeat_CS"/>
</dbReference>
<gene>
    <name evidence="4" type="primary">DAW1</name>
</gene>
<feature type="repeat" description="WD" evidence="3">
    <location>
        <begin position="124"/>
        <end position="166"/>
    </location>
</feature>
<keyword evidence="2" id="KW-0677">Repeat</keyword>
<evidence type="ECO:0000256" key="2">
    <source>
        <dbReference type="ARBA" id="ARBA00022737"/>
    </source>
</evidence>
<reference evidence="4" key="2">
    <citation type="submission" date="2025-08" db="UniProtKB">
        <authorList>
            <consortium name="Ensembl"/>
        </authorList>
    </citation>
    <scope>IDENTIFICATION</scope>
</reference>
<evidence type="ECO:0000256" key="1">
    <source>
        <dbReference type="ARBA" id="ARBA00022574"/>
    </source>
</evidence>
<dbReference type="InParanoid" id="A0A803XN83"/>